<keyword evidence="3" id="KW-0175">Coiled coil</keyword>
<organism evidence="7 8">
    <name type="scientific">Hibiscus sabdariffa</name>
    <name type="common">roselle</name>
    <dbReference type="NCBI Taxonomy" id="183260"/>
    <lineage>
        <taxon>Eukaryota</taxon>
        <taxon>Viridiplantae</taxon>
        <taxon>Streptophyta</taxon>
        <taxon>Embryophyta</taxon>
        <taxon>Tracheophyta</taxon>
        <taxon>Spermatophyta</taxon>
        <taxon>Magnoliopsida</taxon>
        <taxon>eudicotyledons</taxon>
        <taxon>Gunneridae</taxon>
        <taxon>Pentapetalae</taxon>
        <taxon>rosids</taxon>
        <taxon>malvids</taxon>
        <taxon>Malvales</taxon>
        <taxon>Malvaceae</taxon>
        <taxon>Malvoideae</taxon>
        <taxon>Hibiscus</taxon>
    </lineage>
</organism>
<dbReference type="InterPro" id="IPR058922">
    <property type="entry name" value="WHD_DRP"/>
</dbReference>
<dbReference type="EMBL" id="JBBPBN010000059">
    <property type="protein sequence ID" value="KAK8987840.1"/>
    <property type="molecule type" value="Genomic_DNA"/>
</dbReference>
<name>A0ABR2PI35_9ROSI</name>
<dbReference type="Proteomes" id="UP001396334">
    <property type="component" value="Unassembled WGS sequence"/>
</dbReference>
<feature type="coiled-coil region" evidence="3">
    <location>
        <begin position="635"/>
        <end position="669"/>
    </location>
</feature>
<dbReference type="Gene3D" id="3.80.10.10">
    <property type="entry name" value="Ribonuclease Inhibitor"/>
    <property type="match status" value="2"/>
</dbReference>
<evidence type="ECO:0000259" key="6">
    <source>
        <dbReference type="Pfam" id="PF23598"/>
    </source>
</evidence>
<feature type="domain" description="Disease resistance protein winged helix" evidence="5">
    <location>
        <begin position="382"/>
        <end position="453"/>
    </location>
</feature>
<evidence type="ECO:0000256" key="3">
    <source>
        <dbReference type="SAM" id="Coils"/>
    </source>
</evidence>
<dbReference type="InterPro" id="IPR027417">
    <property type="entry name" value="P-loop_NTPase"/>
</dbReference>
<dbReference type="InterPro" id="IPR002182">
    <property type="entry name" value="NB-ARC"/>
</dbReference>
<dbReference type="InterPro" id="IPR036388">
    <property type="entry name" value="WH-like_DNA-bd_sf"/>
</dbReference>
<dbReference type="Pfam" id="PF23598">
    <property type="entry name" value="LRR_14"/>
    <property type="match status" value="1"/>
</dbReference>
<dbReference type="Gene3D" id="1.10.8.430">
    <property type="entry name" value="Helical domain of apoptotic protease-activating factors"/>
    <property type="match status" value="1"/>
</dbReference>
<feature type="domain" description="NB-ARC" evidence="4">
    <location>
        <begin position="128"/>
        <end position="290"/>
    </location>
</feature>
<evidence type="ECO:0008006" key="9">
    <source>
        <dbReference type="Google" id="ProtNLM"/>
    </source>
</evidence>
<dbReference type="Gene3D" id="1.10.10.10">
    <property type="entry name" value="Winged helix-like DNA-binding domain superfamily/Winged helix DNA-binding domain"/>
    <property type="match status" value="1"/>
</dbReference>
<dbReference type="InterPro" id="IPR042197">
    <property type="entry name" value="Apaf_helical"/>
</dbReference>
<accession>A0ABR2PI35</accession>
<protein>
    <recommendedName>
        <fullName evidence="9">NB-ARC domain-containing protein</fullName>
    </recommendedName>
</protein>
<keyword evidence="2" id="KW-0611">Plant defense</keyword>
<dbReference type="SUPFAM" id="SSF52058">
    <property type="entry name" value="L domain-like"/>
    <property type="match status" value="1"/>
</dbReference>
<reference evidence="7 8" key="1">
    <citation type="journal article" date="2024" name="G3 (Bethesda)">
        <title>Genome assembly of Hibiscus sabdariffa L. provides insights into metabolisms of medicinal natural products.</title>
        <authorList>
            <person name="Kim T."/>
        </authorList>
    </citation>
    <scope>NUCLEOTIDE SEQUENCE [LARGE SCALE GENOMIC DNA]</scope>
    <source>
        <strain evidence="7">TK-2024</strain>
        <tissue evidence="7">Old leaves</tissue>
    </source>
</reference>
<dbReference type="InterPro" id="IPR032675">
    <property type="entry name" value="LRR_dom_sf"/>
</dbReference>
<evidence type="ECO:0000256" key="1">
    <source>
        <dbReference type="ARBA" id="ARBA00022737"/>
    </source>
</evidence>
<evidence type="ECO:0000259" key="5">
    <source>
        <dbReference type="Pfam" id="PF23559"/>
    </source>
</evidence>
<evidence type="ECO:0000313" key="7">
    <source>
        <dbReference type="EMBL" id="KAK8987840.1"/>
    </source>
</evidence>
<dbReference type="PANTHER" id="PTHR36766">
    <property type="entry name" value="PLANT BROAD-SPECTRUM MILDEW RESISTANCE PROTEIN RPW8"/>
    <property type="match status" value="1"/>
</dbReference>
<keyword evidence="1" id="KW-0677">Repeat</keyword>
<dbReference type="SUPFAM" id="SSF52540">
    <property type="entry name" value="P-loop containing nucleoside triphosphate hydrolases"/>
    <property type="match status" value="1"/>
</dbReference>
<proteinExistence type="predicted"/>
<dbReference type="PANTHER" id="PTHR36766:SF70">
    <property type="entry name" value="DISEASE RESISTANCE PROTEIN RGA4"/>
    <property type="match status" value="1"/>
</dbReference>
<dbReference type="InterPro" id="IPR055414">
    <property type="entry name" value="LRR_R13L4/SHOC2-like"/>
</dbReference>
<dbReference type="Pfam" id="PF23559">
    <property type="entry name" value="WHD_DRP"/>
    <property type="match status" value="1"/>
</dbReference>
<evidence type="ECO:0000313" key="8">
    <source>
        <dbReference type="Proteomes" id="UP001396334"/>
    </source>
</evidence>
<dbReference type="PRINTS" id="PR00364">
    <property type="entry name" value="DISEASERSIST"/>
</dbReference>
<comment type="caution">
    <text evidence="7">The sequence shown here is derived from an EMBL/GenBank/DDBJ whole genome shotgun (WGS) entry which is preliminary data.</text>
</comment>
<evidence type="ECO:0000259" key="4">
    <source>
        <dbReference type="Pfam" id="PF00931"/>
    </source>
</evidence>
<dbReference type="Gene3D" id="3.40.50.300">
    <property type="entry name" value="P-loop containing nucleotide triphosphate hydrolases"/>
    <property type="match status" value="1"/>
</dbReference>
<evidence type="ECO:0000256" key="2">
    <source>
        <dbReference type="ARBA" id="ARBA00022821"/>
    </source>
</evidence>
<gene>
    <name evidence="7" type="ORF">V6N11_065446</name>
</gene>
<keyword evidence="8" id="KW-1185">Reference proteome</keyword>
<sequence>MAASIASPLLQSLLSRLDSICLSFDDGGGDEILTRGWLTEVKRLAYLLDDYEQQMLKVRNRKLKSCCFGFLARTGDWRPIEDVVEMLAKLAGEGDWPLESNWRPNLYVRLNSGFSSLGLEPEIVGRDTDRDKMISLLMSETNEICRVVSIVGVGGVGKTTLARLVYNDESIGRHFRSKYWVSAGNNRGFNVERIGEAICSKNFSDFDVFELGVRIELVGKRFLVVLDNLCIEEMDLWLMLRNLFNVGSYGSAVIITTRSNDVADGLSNMPIYYLQPLHDADCLDLFQRVALFPWEEREEIQKTELLQISKILVANCRGLPLAVRILGALLPYNGEMGDWLSAAALAFLELQKYTYSSNMPVLRLSYDLLPSNLKQCFAYCSIFPREYWISKDKLLQLWKAEGFLQTSGSSENFYDIAEDCFMQLLQRLFFEDLVRDDSGTIFCRMHDVVYDFALTVSSTKCSGMGPEGSKSDLEELRHFSLVFESEPSARLRYLSNKEDLQTLLFLSSKFDSIPETIFSRLNHLHVLDFSQSGISELPISLGALKHLRYLDASCTHIRKIPETINNLKYLQTLELSECYNLEGLPKTVPQLTNLVNLGISSCCSLTYLPSGIGKLRLLEKLSTFVLGKQSDSAKLNELSELNLQERLEIKNLENVTKEAEARSAKLYKKASIHSLGLSWGNSDVGNAHMSAIVLENLHPPENLRDFCLKGYKGSRFPSWMNRGLRDLSSISLISCSCQVLPPLGQLPSLGFLYLKGMSEVRSIGHEFYGDEGFPCLEQFEIYDMPSLEGWKSIQMKEKEIFTVVEGSSGPLSVEVFPCLDKLVVGGCHMLTALPVIPNLRSLALCDSNEMLLRSVVHLPSLSSLVVEKCKLEFLNCYFKSFFSIEKLTLYNCDNLDHLFEDNQVSSSLKHLSILYCDGLMSLPSDLRSLACLQRFDVLECGQLNDISVLESLSSLQELSIVGCPMLHSIPSTVQNLTNLQRQKKPNINCIFCKSPADLSTQSNGDLVTSPVLICHAGALCLMKLIPHQGNQGERIMNILLGIVVNIIVDLTMSQSLLLGYLGISLQPIVMVSLTQATRFLCVHM</sequence>
<feature type="domain" description="Disease resistance R13L4/SHOC-2-like LRR" evidence="6">
    <location>
        <begin position="541"/>
        <end position="784"/>
    </location>
</feature>
<dbReference type="Pfam" id="PF00931">
    <property type="entry name" value="NB-ARC"/>
    <property type="match status" value="1"/>
</dbReference>
<dbReference type="SUPFAM" id="SSF52047">
    <property type="entry name" value="RNI-like"/>
    <property type="match status" value="1"/>
</dbReference>